<dbReference type="PANTHER" id="PTHR35010">
    <property type="entry name" value="BLL4672 PROTEIN-RELATED"/>
    <property type="match status" value="1"/>
</dbReference>
<dbReference type="Proteomes" id="UP000291591">
    <property type="component" value="Unassembled WGS sequence"/>
</dbReference>
<dbReference type="SUPFAM" id="SSF47413">
    <property type="entry name" value="lambda repressor-like DNA-binding domains"/>
    <property type="match status" value="1"/>
</dbReference>
<dbReference type="Pfam" id="PF13560">
    <property type="entry name" value="HTH_31"/>
    <property type="match status" value="1"/>
</dbReference>
<comment type="caution">
    <text evidence="2">The sequence shown here is derived from an EMBL/GenBank/DDBJ whole genome shotgun (WGS) entry which is preliminary data.</text>
</comment>
<dbReference type="PANTHER" id="PTHR35010:SF2">
    <property type="entry name" value="BLL4672 PROTEIN"/>
    <property type="match status" value="1"/>
</dbReference>
<reference evidence="2 3" key="1">
    <citation type="submission" date="2019-02" db="EMBL/GenBank/DDBJ databases">
        <title>Sequencing the genomes of 1000 actinobacteria strains.</title>
        <authorList>
            <person name="Klenk H.-P."/>
        </authorList>
    </citation>
    <scope>NUCLEOTIDE SEQUENCE [LARGE SCALE GENOMIC DNA]</scope>
    <source>
        <strain evidence="2 3">DSM 45779</strain>
    </source>
</reference>
<dbReference type="GO" id="GO:0003677">
    <property type="term" value="F:DNA binding"/>
    <property type="evidence" value="ECO:0007669"/>
    <property type="project" value="InterPro"/>
</dbReference>
<dbReference type="Gene3D" id="3.30.450.180">
    <property type="match status" value="1"/>
</dbReference>
<dbReference type="RefSeq" id="WP_130292185.1">
    <property type="nucleotide sequence ID" value="NZ_SHKL01000001.1"/>
</dbReference>
<gene>
    <name evidence="2" type="ORF">EV383_5070</name>
</gene>
<evidence type="ECO:0000313" key="2">
    <source>
        <dbReference type="EMBL" id="RZT88133.1"/>
    </source>
</evidence>
<sequence length="277" mass="30441">MITGTVDATRELAVFLRSRRESLDPRDLGLPLRRGARRTPGLRREEVAELAGISTDYVMRLEQARGPRPSADVAEALAAALRLAPDERAYLFGLAGRRPRTADEPATVAAPPLAQLVADLSPRPAMLLNHRYDILAWNLEMAGLMLDFDTLPPLQRNAIRLCLLDPRMRESHLDREAVVRDGVAHLRTAWAAHPDDQTLDDLIAECIAGDEDVARWWSEPAVTLTGRGRKVVRHPDHGVIATDFEVLVPLGDPDQVVVVHRGADDGSRAALNRLGPG</sequence>
<dbReference type="PROSITE" id="PS50943">
    <property type="entry name" value="HTH_CROC1"/>
    <property type="match status" value="1"/>
</dbReference>
<dbReference type="InterPro" id="IPR001387">
    <property type="entry name" value="Cro/C1-type_HTH"/>
</dbReference>
<proteinExistence type="predicted"/>
<dbReference type="SMART" id="SM00530">
    <property type="entry name" value="HTH_XRE"/>
    <property type="match status" value="1"/>
</dbReference>
<dbReference type="Gene3D" id="1.10.260.40">
    <property type="entry name" value="lambda repressor-like DNA-binding domains"/>
    <property type="match status" value="1"/>
</dbReference>
<evidence type="ECO:0000313" key="3">
    <source>
        <dbReference type="Proteomes" id="UP000291591"/>
    </source>
</evidence>
<protein>
    <submittedName>
        <fullName evidence="2">Helix-turn-helix protein</fullName>
    </submittedName>
</protein>
<dbReference type="InterPro" id="IPR010982">
    <property type="entry name" value="Lambda_DNA-bd_dom_sf"/>
</dbReference>
<feature type="domain" description="HTH cro/C1-type" evidence="1">
    <location>
        <begin position="41"/>
        <end position="88"/>
    </location>
</feature>
<dbReference type="OrthoDB" id="4790304at2"/>
<name>A0A4Q7V5T8_PSEST</name>
<dbReference type="EMBL" id="SHKL01000001">
    <property type="protein sequence ID" value="RZT88133.1"/>
    <property type="molecule type" value="Genomic_DNA"/>
</dbReference>
<organism evidence="2 3">
    <name type="scientific">Pseudonocardia sediminis</name>
    <dbReference type="NCBI Taxonomy" id="1397368"/>
    <lineage>
        <taxon>Bacteria</taxon>
        <taxon>Bacillati</taxon>
        <taxon>Actinomycetota</taxon>
        <taxon>Actinomycetes</taxon>
        <taxon>Pseudonocardiales</taxon>
        <taxon>Pseudonocardiaceae</taxon>
        <taxon>Pseudonocardia</taxon>
    </lineage>
</organism>
<accession>A0A4Q7V5T8</accession>
<keyword evidence="3" id="KW-1185">Reference proteome</keyword>
<dbReference type="AlphaFoldDB" id="A0A4Q7V5T8"/>
<dbReference type="Pfam" id="PF17765">
    <property type="entry name" value="MLTR_LBD"/>
    <property type="match status" value="1"/>
</dbReference>
<evidence type="ECO:0000259" key="1">
    <source>
        <dbReference type="PROSITE" id="PS50943"/>
    </source>
</evidence>
<dbReference type="InterPro" id="IPR041413">
    <property type="entry name" value="MLTR_LBD"/>
</dbReference>